<evidence type="ECO:0000259" key="2">
    <source>
        <dbReference type="Pfam" id="PF17667"/>
    </source>
</evidence>
<feature type="region of interest" description="Disordered" evidence="1">
    <location>
        <begin position="1"/>
        <end position="41"/>
    </location>
</feature>
<dbReference type="PANTHER" id="PTHR38248">
    <property type="entry name" value="FUNK1 6"/>
    <property type="match status" value="1"/>
</dbReference>
<name>A0AAW0GIK5_9APHY</name>
<dbReference type="Proteomes" id="UP001385951">
    <property type="component" value="Unassembled WGS sequence"/>
</dbReference>
<dbReference type="EMBL" id="JASBNA010000008">
    <property type="protein sequence ID" value="KAK7689574.1"/>
    <property type="molecule type" value="Genomic_DNA"/>
</dbReference>
<evidence type="ECO:0000313" key="3">
    <source>
        <dbReference type="EMBL" id="KAK7689574.1"/>
    </source>
</evidence>
<dbReference type="Pfam" id="PF17667">
    <property type="entry name" value="Pkinase_fungal"/>
    <property type="match status" value="1"/>
</dbReference>
<dbReference type="AlphaFoldDB" id="A0AAW0GIK5"/>
<accession>A0AAW0GIK5</accession>
<comment type="caution">
    <text evidence="3">The sequence shown here is derived from an EMBL/GenBank/DDBJ whole genome shotgun (WGS) entry which is preliminary data.</text>
</comment>
<protein>
    <recommendedName>
        <fullName evidence="2">Fungal-type protein kinase domain-containing protein</fullName>
    </recommendedName>
</protein>
<organism evidence="3 4">
    <name type="scientific">Cerrena zonata</name>
    <dbReference type="NCBI Taxonomy" id="2478898"/>
    <lineage>
        <taxon>Eukaryota</taxon>
        <taxon>Fungi</taxon>
        <taxon>Dikarya</taxon>
        <taxon>Basidiomycota</taxon>
        <taxon>Agaricomycotina</taxon>
        <taxon>Agaricomycetes</taxon>
        <taxon>Polyporales</taxon>
        <taxon>Cerrenaceae</taxon>
        <taxon>Cerrena</taxon>
    </lineage>
</organism>
<keyword evidence="4" id="KW-1185">Reference proteome</keyword>
<feature type="region of interest" description="Disordered" evidence="1">
    <location>
        <begin position="721"/>
        <end position="751"/>
    </location>
</feature>
<feature type="compositionally biased region" description="Polar residues" evidence="1">
    <location>
        <begin position="1"/>
        <end position="10"/>
    </location>
</feature>
<dbReference type="SUPFAM" id="SSF56112">
    <property type="entry name" value="Protein kinase-like (PK-like)"/>
    <property type="match status" value="1"/>
</dbReference>
<proteinExistence type="predicted"/>
<evidence type="ECO:0000313" key="4">
    <source>
        <dbReference type="Proteomes" id="UP001385951"/>
    </source>
</evidence>
<evidence type="ECO:0000256" key="1">
    <source>
        <dbReference type="SAM" id="MobiDB-lite"/>
    </source>
</evidence>
<sequence>MSDTNTNDNDLISDLPGSFTGDNPGPATFPRTPPGSTVPNISDIHSTPLKVAVASQCATPHLKAYRMEIAEEIAKYFSSTSIDSWLNLWLPGKDLDLDNLPEEFSNKKFHFQDLILESKEEDSIKNEGQLYPKLCEVIQNIFDLAHHEKRTRPRLVIEDTSGWKEHSSIDNLPDGSVYLESDQEAYRLTMDELKTAQGSAERKPFLARTAFSKSLMPLEIKFDPSAEAFKVNKKGEIILPDSATSIQTRGQLFEYCMTIFGRQPRQHLFALHICRNMATLVVMDRVSVSATIPFDYVKEPLKLLTFFYRLALSDSSALGLDPTMTLASDADKAVLADFLPVVDRSKELEGDDVLIHEAFSDSRTNGALSIWPVYKVTVTSKEEDNTISTSNFLISKPRTSIPSLYGRGNKGYIAFDLEKHDFVFLKDSWRADSPDIHSEVEVYKKMQEAGLTQDDCVATMRCGGDVPIDGGSAMQRTRSQKLLKKRALGRIHCRLVLNEIAHHMSNYDNSRQMVFIIQCAFYGHKQVWTKVGILHGDVSDNNIMVVYRGDSIGGILIDWDLCKHRDDLEEKKVRNGNRSGTWPFISALRLQYPKKSLELSDDIESFIHVITWHALCYHKHSLSSVPQELALRVHSWFLNVQRDVDGLYYGCLAKFENIVGGHPGFELLDDSIFNQLIQDLYRLAQEHYKATDLDDFKKFRPALPELDETAKVRVKKVSRSDVQKIPSSDDEDDYESNTTYVPPADQPKPVSTLEDHKRLGRIFSRYVSQLGEWKGTAKVNNQFRRLPNVNFTNEQGVVIGTNVSKTKASSGS</sequence>
<feature type="domain" description="Fungal-type protein kinase" evidence="2">
    <location>
        <begin position="245"/>
        <end position="612"/>
    </location>
</feature>
<reference evidence="3 4" key="1">
    <citation type="submission" date="2022-09" db="EMBL/GenBank/DDBJ databases">
        <authorList>
            <person name="Palmer J.M."/>
        </authorList>
    </citation>
    <scope>NUCLEOTIDE SEQUENCE [LARGE SCALE GENOMIC DNA]</scope>
    <source>
        <strain evidence="3 4">DSM 7382</strain>
    </source>
</reference>
<gene>
    <name evidence="3" type="ORF">QCA50_007366</name>
</gene>
<dbReference type="PANTHER" id="PTHR38248:SF2">
    <property type="entry name" value="FUNK1 11"/>
    <property type="match status" value="1"/>
</dbReference>
<dbReference type="InterPro" id="IPR040976">
    <property type="entry name" value="Pkinase_fungal"/>
</dbReference>
<dbReference type="InterPro" id="IPR011009">
    <property type="entry name" value="Kinase-like_dom_sf"/>
</dbReference>